<dbReference type="Proteomes" id="UP000321089">
    <property type="component" value="Unassembled WGS sequence"/>
</dbReference>
<dbReference type="SMART" id="SM00347">
    <property type="entry name" value="HTH_MARR"/>
    <property type="match status" value="1"/>
</dbReference>
<comment type="caution">
    <text evidence="5">The sequence shown here is derived from an EMBL/GenBank/DDBJ whole genome shotgun (WGS) entry which is preliminary data.</text>
</comment>
<keyword evidence="2" id="KW-0238">DNA-binding</keyword>
<evidence type="ECO:0000256" key="2">
    <source>
        <dbReference type="ARBA" id="ARBA00023125"/>
    </source>
</evidence>
<dbReference type="InterPro" id="IPR036390">
    <property type="entry name" value="WH_DNA-bd_sf"/>
</dbReference>
<sequence length="149" mass="17394">MINIDIDKFIMFNNKIFRNTQGHLDRKLKKYNLSSGAYPYLIVLAKNEGISQIQISREIGNDRAMSARTINKLIESGFIYKVQDEKDNRAYKLYLTSKSKEILPLIHVEIQKTIHCITEDLTEDEKDITMRVLKNIFEKTKNLKKGDNI</sequence>
<dbReference type="Gene3D" id="1.10.10.10">
    <property type="entry name" value="Winged helix-like DNA-binding domain superfamily/Winged helix DNA-binding domain"/>
    <property type="match status" value="1"/>
</dbReference>
<dbReference type="RefSeq" id="WP_024041265.1">
    <property type="nucleotide sequence ID" value="NZ_AP019717.1"/>
</dbReference>
<dbReference type="PANTHER" id="PTHR42756">
    <property type="entry name" value="TRANSCRIPTIONAL REGULATOR, MARR"/>
    <property type="match status" value="1"/>
</dbReference>
<dbReference type="Pfam" id="PF01047">
    <property type="entry name" value="MarR"/>
    <property type="match status" value="1"/>
</dbReference>
<dbReference type="InterPro" id="IPR036388">
    <property type="entry name" value="WH-like_DNA-bd_sf"/>
</dbReference>
<dbReference type="PANTHER" id="PTHR42756:SF2">
    <property type="entry name" value="MARR FAMILY REGULATORY PROTEIN"/>
    <property type="match status" value="1"/>
</dbReference>
<dbReference type="InterPro" id="IPR000835">
    <property type="entry name" value="HTH_MarR-typ"/>
</dbReference>
<dbReference type="GO" id="GO:0003677">
    <property type="term" value="F:DNA binding"/>
    <property type="evidence" value="ECO:0007669"/>
    <property type="project" value="UniProtKB-KW"/>
</dbReference>
<feature type="domain" description="HTH marR-type" evidence="4">
    <location>
        <begin position="1"/>
        <end position="138"/>
    </location>
</feature>
<proteinExistence type="predicted"/>
<dbReference type="GO" id="GO:0003700">
    <property type="term" value="F:DNA-binding transcription factor activity"/>
    <property type="evidence" value="ECO:0007669"/>
    <property type="project" value="InterPro"/>
</dbReference>
<accession>A0A512U2W1</accession>
<dbReference type="SUPFAM" id="SSF46785">
    <property type="entry name" value="Winged helix' DNA-binding domain"/>
    <property type="match status" value="1"/>
</dbReference>
<dbReference type="EMBL" id="BKBC01000027">
    <property type="protein sequence ID" value="GEQ21597.1"/>
    <property type="molecule type" value="Genomic_DNA"/>
</dbReference>
<reference evidence="5 6" key="1">
    <citation type="submission" date="2019-07" db="EMBL/GenBank/DDBJ databases">
        <title>Whole genome shotgun sequence of Clostridium butyricum NBRC 3858.</title>
        <authorList>
            <person name="Hosoyama A."/>
            <person name="Uohara A."/>
            <person name="Ohji S."/>
            <person name="Ichikawa N."/>
        </authorList>
    </citation>
    <scope>NUCLEOTIDE SEQUENCE [LARGE SCALE GENOMIC DNA]</scope>
    <source>
        <strain evidence="5 6">NBRC 3858</strain>
    </source>
</reference>
<organism evidence="5 6">
    <name type="scientific">Clostridium butyricum</name>
    <dbReference type="NCBI Taxonomy" id="1492"/>
    <lineage>
        <taxon>Bacteria</taxon>
        <taxon>Bacillati</taxon>
        <taxon>Bacillota</taxon>
        <taxon>Clostridia</taxon>
        <taxon>Eubacteriales</taxon>
        <taxon>Clostridiaceae</taxon>
        <taxon>Clostridium</taxon>
    </lineage>
</organism>
<evidence type="ECO:0000259" key="4">
    <source>
        <dbReference type="PROSITE" id="PS50995"/>
    </source>
</evidence>
<dbReference type="AlphaFoldDB" id="A0A512U2W1"/>
<name>A0A512U2W1_CLOBU</name>
<dbReference type="GeneID" id="92946175"/>
<evidence type="ECO:0000256" key="3">
    <source>
        <dbReference type="ARBA" id="ARBA00023163"/>
    </source>
</evidence>
<keyword evidence="3" id="KW-0804">Transcription</keyword>
<keyword evidence="1" id="KW-0805">Transcription regulation</keyword>
<dbReference type="PRINTS" id="PR00598">
    <property type="entry name" value="HTHMARR"/>
</dbReference>
<evidence type="ECO:0000256" key="1">
    <source>
        <dbReference type="ARBA" id="ARBA00023015"/>
    </source>
</evidence>
<evidence type="ECO:0000313" key="5">
    <source>
        <dbReference type="EMBL" id="GEQ21597.1"/>
    </source>
</evidence>
<dbReference type="PROSITE" id="PS50995">
    <property type="entry name" value="HTH_MARR_2"/>
    <property type="match status" value="1"/>
</dbReference>
<protein>
    <submittedName>
        <fullName evidence="5">MarR family transcriptional regulator</fullName>
    </submittedName>
</protein>
<evidence type="ECO:0000313" key="6">
    <source>
        <dbReference type="Proteomes" id="UP000321089"/>
    </source>
</evidence>
<gene>
    <name evidence="5" type="ORF">CBU02nite_21030</name>
</gene>